<evidence type="ECO:0000313" key="3">
    <source>
        <dbReference type="EMBL" id="AZP12766.1"/>
    </source>
</evidence>
<dbReference type="Pfam" id="PF03572">
    <property type="entry name" value="Peptidase_S41"/>
    <property type="match status" value="1"/>
</dbReference>
<feature type="domain" description="Tail specific protease" evidence="2">
    <location>
        <begin position="267"/>
        <end position="438"/>
    </location>
</feature>
<dbReference type="EMBL" id="CP034464">
    <property type="protein sequence ID" value="AZP12766.1"/>
    <property type="molecule type" value="Genomic_DNA"/>
</dbReference>
<accession>A0A3Q9BRM6</accession>
<dbReference type="OrthoDB" id="7266775at2"/>
<dbReference type="AlphaFoldDB" id="A0A3Q9BRM6"/>
<protein>
    <recommendedName>
        <fullName evidence="2">Tail specific protease domain-containing protein</fullName>
    </recommendedName>
</protein>
<dbReference type="InterPro" id="IPR005151">
    <property type="entry name" value="Tail-specific_protease"/>
</dbReference>
<dbReference type="Proteomes" id="UP000275663">
    <property type="component" value="Chromosome"/>
</dbReference>
<reference evidence="3 4" key="1">
    <citation type="journal article" date="2011" name="Int. J. Syst. Evol. Microbiol.">
        <title>Description of Undibacterium oligocarboniphilum sp. nov., isolated from purified water, and Undibacterium pigrum strain CCUG 49012 as the type strain of Undibacterium parvum sp. nov., and emended descriptions of the genus Undibacterium and the species Undibacterium pigrum.</title>
        <authorList>
            <person name="Eder W."/>
            <person name="Wanner G."/>
            <person name="Ludwig W."/>
            <person name="Busse H.J."/>
            <person name="Ziemke-Kageler F."/>
            <person name="Lang E."/>
        </authorList>
    </citation>
    <scope>NUCLEOTIDE SEQUENCE [LARGE SCALE GENOMIC DNA]</scope>
    <source>
        <strain evidence="3 4">DSM 23061</strain>
    </source>
</reference>
<proteinExistence type="predicted"/>
<sequence>MMPFSTSFASRYSSAAMLVFALLSAVAPLAFSAQPADNPQSPVLPKSAADWRHAAIIDIDEAYQLSLENHPGVYDTANPDFLKNLQAAKAAGLALAVRVEDAAGYVAATQAFNVRIHDGHAGMSHNLDAQQLPAERWPGFITVWRGDALYVYAAETGGPSVGAEVLACDAKPIKQIISTNVFGFQGRSDEAGHWWVRAPRVFLDRGNPFLVLPKRCQFSLNGKRSQDSLVWKALSQQASKWRTESYNGEQLEVGMSEPRKKLFWLAMPTFAPDEKQREAYRLMLKGLSEHRQKFLEADAVVLDLRQNQGGSSEWSQSFAQALWGKSRVDRRVAAYGAKTEVWWRASPGNTDFVTGLVEVLTQQKQIEGAQWAKIQSEGMQAALARGDKFFVEVEPALPGAADAKLDVKLDVKADVFGDPPAFKVPVYVIVPGQCASACLDAIDVFSLFSNTSLIGAPSSADSTYMDVRTQLLTSGLAEVIIPNKVYVNRPRKNGQVYLPAIYIKDLEWSNANLLKTVEADLIRRKQ</sequence>
<feature type="signal peptide" evidence="1">
    <location>
        <begin position="1"/>
        <end position="32"/>
    </location>
</feature>
<evidence type="ECO:0000313" key="4">
    <source>
        <dbReference type="Proteomes" id="UP000275663"/>
    </source>
</evidence>
<organism evidence="3 4">
    <name type="scientific">Undibacterium parvum</name>
    <dbReference type="NCBI Taxonomy" id="401471"/>
    <lineage>
        <taxon>Bacteria</taxon>
        <taxon>Pseudomonadati</taxon>
        <taxon>Pseudomonadota</taxon>
        <taxon>Betaproteobacteria</taxon>
        <taxon>Burkholderiales</taxon>
        <taxon>Oxalobacteraceae</taxon>
        <taxon>Undibacterium</taxon>
    </lineage>
</organism>
<dbReference type="Gene3D" id="3.90.226.10">
    <property type="entry name" value="2-enoyl-CoA Hydratase, Chain A, domain 1"/>
    <property type="match status" value="1"/>
</dbReference>
<gene>
    <name evidence="3" type="ORF">EJN92_12600</name>
</gene>
<evidence type="ECO:0000259" key="2">
    <source>
        <dbReference type="Pfam" id="PF03572"/>
    </source>
</evidence>
<dbReference type="GO" id="GO:0006508">
    <property type="term" value="P:proteolysis"/>
    <property type="evidence" value="ECO:0007669"/>
    <property type="project" value="InterPro"/>
</dbReference>
<dbReference type="GO" id="GO:0008236">
    <property type="term" value="F:serine-type peptidase activity"/>
    <property type="evidence" value="ECO:0007669"/>
    <property type="project" value="InterPro"/>
</dbReference>
<name>A0A3Q9BRM6_9BURK</name>
<dbReference type="InterPro" id="IPR029045">
    <property type="entry name" value="ClpP/crotonase-like_dom_sf"/>
</dbReference>
<dbReference type="RefSeq" id="WP_126128145.1">
    <property type="nucleotide sequence ID" value="NZ_CP034464.1"/>
</dbReference>
<dbReference type="SUPFAM" id="SSF52096">
    <property type="entry name" value="ClpP/crotonase"/>
    <property type="match status" value="1"/>
</dbReference>
<dbReference type="KEGG" id="upv:EJN92_12600"/>
<keyword evidence="1" id="KW-0732">Signal</keyword>
<feature type="chain" id="PRO_5018708238" description="Tail specific protease domain-containing protein" evidence="1">
    <location>
        <begin position="33"/>
        <end position="526"/>
    </location>
</feature>
<keyword evidence="4" id="KW-1185">Reference proteome</keyword>
<evidence type="ECO:0000256" key="1">
    <source>
        <dbReference type="SAM" id="SignalP"/>
    </source>
</evidence>